<evidence type="ECO:0000256" key="2">
    <source>
        <dbReference type="ARBA" id="ARBA00022723"/>
    </source>
</evidence>
<evidence type="ECO:0000256" key="1">
    <source>
        <dbReference type="ARBA" id="ARBA00001947"/>
    </source>
</evidence>
<comment type="cofactor">
    <cofactor evidence="1">
        <name>Zn(2+)</name>
        <dbReference type="ChEBI" id="CHEBI:29105"/>
    </cofactor>
</comment>
<evidence type="ECO:0000256" key="4">
    <source>
        <dbReference type="ARBA" id="ARBA00022833"/>
    </source>
</evidence>
<name>A0ABU0J1R4_9HYPH</name>
<dbReference type="EMBL" id="JAUSVX010000001">
    <property type="protein sequence ID" value="MDQ0468186.1"/>
    <property type="molecule type" value="Genomic_DNA"/>
</dbReference>
<dbReference type="Gene3D" id="3.40.50.10310">
    <property type="entry name" value="Creatininase"/>
    <property type="match status" value="1"/>
</dbReference>
<comment type="caution">
    <text evidence="6">The sequence shown here is derived from an EMBL/GenBank/DDBJ whole genome shotgun (WGS) entry which is preliminary data.</text>
</comment>
<accession>A0ABU0J1R4</accession>
<evidence type="ECO:0000313" key="6">
    <source>
        <dbReference type="EMBL" id="MDQ0468186.1"/>
    </source>
</evidence>
<sequence length="266" mass="29212">MTIERNIARMTWPEVRDLDKTEAALVLPLGSLEQHGPHLTVDTDLYFSDRFLDLALERLPDAVKVYRLPILPISKSNEHAGFPGSFWLSAATLTAVVQDIAASALASGFRRLVLWNCHGGNRALLEVLARDVRAKTGLMVFQLFPSAIARDPLEVTEAEAAFGIHAGDWETSVMLALSPDRVRQDRVEAAFPDFTARHLSLEFKGATVAWLTRDFQPTGTWGDATVATAERGRVRVEAVLQRLADVLPEVAAFEFPDLRPSPGAGS</sequence>
<dbReference type="RefSeq" id="WP_307268918.1">
    <property type="nucleotide sequence ID" value="NZ_JAUSVX010000001.1"/>
</dbReference>
<dbReference type="InterPro" id="IPR024087">
    <property type="entry name" value="Creatininase-like_sf"/>
</dbReference>
<dbReference type="PANTHER" id="PTHR35005">
    <property type="entry name" value="3-DEHYDRO-SCYLLO-INOSOSE HYDROLASE"/>
    <property type="match status" value="1"/>
</dbReference>
<proteinExistence type="inferred from homology"/>
<keyword evidence="2" id="KW-0479">Metal-binding</keyword>
<evidence type="ECO:0000313" key="7">
    <source>
        <dbReference type="Proteomes" id="UP001242480"/>
    </source>
</evidence>
<gene>
    <name evidence="6" type="ORF">QO011_001181</name>
</gene>
<protein>
    <submittedName>
        <fullName evidence="6">Creatinine amidohydrolase/Fe(II)-dependent formamide hydrolase-like protein</fullName>
    </submittedName>
</protein>
<keyword evidence="3" id="KW-0378">Hydrolase</keyword>
<reference evidence="6 7" key="1">
    <citation type="submission" date="2023-07" db="EMBL/GenBank/DDBJ databases">
        <title>Genomic Encyclopedia of Type Strains, Phase IV (KMG-IV): sequencing the most valuable type-strain genomes for metagenomic binning, comparative biology and taxonomic classification.</title>
        <authorList>
            <person name="Goeker M."/>
        </authorList>
    </citation>
    <scope>NUCLEOTIDE SEQUENCE [LARGE SCALE GENOMIC DNA]</scope>
    <source>
        <strain evidence="6 7">DSM 19619</strain>
    </source>
</reference>
<evidence type="ECO:0000256" key="3">
    <source>
        <dbReference type="ARBA" id="ARBA00022801"/>
    </source>
</evidence>
<dbReference type="SUPFAM" id="SSF102215">
    <property type="entry name" value="Creatininase"/>
    <property type="match status" value="1"/>
</dbReference>
<dbReference type="PANTHER" id="PTHR35005:SF1">
    <property type="entry name" value="2-AMINO-5-FORMYLAMINO-6-RIBOSYLAMINOPYRIMIDIN-4(3H)-ONE 5'-MONOPHOSPHATE DEFORMYLASE"/>
    <property type="match status" value="1"/>
</dbReference>
<dbReference type="Pfam" id="PF02633">
    <property type="entry name" value="Creatininase"/>
    <property type="match status" value="1"/>
</dbReference>
<dbReference type="Proteomes" id="UP001242480">
    <property type="component" value="Unassembled WGS sequence"/>
</dbReference>
<keyword evidence="4" id="KW-0862">Zinc</keyword>
<keyword evidence="7" id="KW-1185">Reference proteome</keyword>
<organism evidence="6 7">
    <name type="scientific">Labrys wisconsinensis</name>
    <dbReference type="NCBI Taxonomy" id="425677"/>
    <lineage>
        <taxon>Bacteria</taxon>
        <taxon>Pseudomonadati</taxon>
        <taxon>Pseudomonadota</taxon>
        <taxon>Alphaproteobacteria</taxon>
        <taxon>Hyphomicrobiales</taxon>
        <taxon>Xanthobacteraceae</taxon>
        <taxon>Labrys</taxon>
    </lineage>
</organism>
<evidence type="ECO:0000256" key="5">
    <source>
        <dbReference type="ARBA" id="ARBA00024029"/>
    </source>
</evidence>
<dbReference type="InterPro" id="IPR003785">
    <property type="entry name" value="Creatininase/forma_Hydrolase"/>
</dbReference>
<comment type="similarity">
    <text evidence="5">Belongs to the creatininase superfamily.</text>
</comment>